<keyword evidence="3" id="KW-1185">Reference proteome</keyword>
<protein>
    <submittedName>
        <fullName evidence="2">Uncharacterized protein</fullName>
    </submittedName>
</protein>
<organism evidence="2 3">
    <name type="scientific">Neolewinella lacunae</name>
    <dbReference type="NCBI Taxonomy" id="1517758"/>
    <lineage>
        <taxon>Bacteria</taxon>
        <taxon>Pseudomonadati</taxon>
        <taxon>Bacteroidota</taxon>
        <taxon>Saprospiria</taxon>
        <taxon>Saprospirales</taxon>
        <taxon>Lewinellaceae</taxon>
        <taxon>Neolewinella</taxon>
    </lineage>
</organism>
<accession>A0A923PJ77</accession>
<gene>
    <name evidence="2" type="ORF">H9S92_09030</name>
</gene>
<comment type="caution">
    <text evidence="2">The sequence shown here is derived from an EMBL/GenBank/DDBJ whole genome shotgun (WGS) entry which is preliminary data.</text>
</comment>
<reference evidence="2" key="1">
    <citation type="submission" date="2020-08" db="EMBL/GenBank/DDBJ databases">
        <title>Lewinella bacteria from marine environments.</title>
        <authorList>
            <person name="Zhong Y."/>
        </authorList>
    </citation>
    <scope>NUCLEOTIDE SEQUENCE</scope>
    <source>
        <strain evidence="2">KCTC 42187</strain>
    </source>
</reference>
<evidence type="ECO:0000313" key="3">
    <source>
        <dbReference type="Proteomes" id="UP000650081"/>
    </source>
</evidence>
<evidence type="ECO:0000256" key="1">
    <source>
        <dbReference type="SAM" id="SignalP"/>
    </source>
</evidence>
<feature type="signal peptide" evidence="1">
    <location>
        <begin position="1"/>
        <end position="20"/>
    </location>
</feature>
<dbReference type="EMBL" id="JACSIT010000096">
    <property type="protein sequence ID" value="MBC6994304.1"/>
    <property type="molecule type" value="Genomic_DNA"/>
</dbReference>
<evidence type="ECO:0000313" key="2">
    <source>
        <dbReference type="EMBL" id="MBC6994304.1"/>
    </source>
</evidence>
<feature type="chain" id="PRO_5036735462" evidence="1">
    <location>
        <begin position="21"/>
        <end position="171"/>
    </location>
</feature>
<dbReference type="AlphaFoldDB" id="A0A923PJ77"/>
<proteinExistence type="predicted"/>
<dbReference type="RefSeq" id="WP_187466385.1">
    <property type="nucleotide sequence ID" value="NZ_JACSIT010000096.1"/>
</dbReference>
<sequence length="171" mass="19395">MLFRLFLAITLSTFFGFSHSYSPPGPCGPVQRLTTQLVDFYMPTGWRFEETDSYHTVFPNIPANGFKCNIIISSRSLAGLQISNEQMASFIISEYSEINGFRMLNKSVYSKDGAGIIDISFKVDDDFNGYYRAYYFLKNGELLLLNFTGTQTQYEVLEVCIDDLMASARIS</sequence>
<dbReference type="Proteomes" id="UP000650081">
    <property type="component" value="Unassembled WGS sequence"/>
</dbReference>
<name>A0A923PJ77_9BACT</name>
<keyword evidence="1" id="KW-0732">Signal</keyword>